<dbReference type="Gene3D" id="3.20.20.150">
    <property type="entry name" value="Divalent-metal-dependent TIM barrel enzymes"/>
    <property type="match status" value="1"/>
</dbReference>
<comment type="caution">
    <text evidence="1">The sequence shown here is derived from an EMBL/GenBank/DDBJ whole genome shotgun (WGS) entry which is preliminary data.</text>
</comment>
<organism evidence="1">
    <name type="scientific">bioreactor metagenome</name>
    <dbReference type="NCBI Taxonomy" id="1076179"/>
    <lineage>
        <taxon>unclassified sequences</taxon>
        <taxon>metagenomes</taxon>
        <taxon>ecological metagenomes</taxon>
    </lineage>
</organism>
<dbReference type="SUPFAM" id="SSF51658">
    <property type="entry name" value="Xylose isomerase-like"/>
    <property type="match status" value="1"/>
</dbReference>
<accession>A0A645ASH0</accession>
<dbReference type="EMBL" id="VSSQ01015191">
    <property type="protein sequence ID" value="MPM55261.1"/>
    <property type="molecule type" value="Genomic_DNA"/>
</dbReference>
<sequence>MYTPVAVMVDFFSGWTFPRHLYSRQAYKLWGNLPYEKPNYFTDGVLDLLYPGYQDASYYKDERGFIAPTPYGDIADCLMTDAPLWVLKQYPVLIIADEIQRSSEINDKLETYVKDGGHLVITSASLKNMPNGIAGICVGKKAYTSASEIEYNGDKIQETAEYNLLQLKYPSCAKVIQWSDTIPVTVELNSGKGMITVFASPFGITDQPQCELPALAQEEQVLAKPFPVLNHVKVLLNNIFSSVQLFSANPALSMITCYKGNNEYTVLISNDKWYPQKFHIGTKTGKIASIKELETDLSEMKAVGFTPKIVRASIGKNTHNTIAGGSVRIFKVNLQDADISVMPKINPDRPKHKISLVLRNTLNIKEEILKRPTFFEHYDRVVVDWRYLYNKEKNRLQQEGDWINRQKLKVSVDLTSGINLFPDLRIVNNDELPYKKSMAIIKNVMDKMSALGADVLLLSTQQTIENNFTPENFNKSLRETFIELADYAKEKNIQLFLKQVYARTPSSISDLKKLVDDVNRGNFTFSPSLALLLLDEGNIRKNITLLKQMKIENIVVSGTAKDIHQQLWNTSYPLYKYQNKEKAKEILKQFPNVEYIMDGIYASPDEEYLDVKNIHAILAD</sequence>
<protein>
    <submittedName>
        <fullName evidence="1">Uncharacterized protein</fullName>
    </submittedName>
</protein>
<dbReference type="InterPro" id="IPR036237">
    <property type="entry name" value="Xyl_isomerase-like_sf"/>
</dbReference>
<gene>
    <name evidence="1" type="ORF">SDC9_102054</name>
</gene>
<evidence type="ECO:0000313" key="1">
    <source>
        <dbReference type="EMBL" id="MPM55261.1"/>
    </source>
</evidence>
<name>A0A645ASH0_9ZZZZ</name>
<dbReference type="CDD" id="cd03143">
    <property type="entry name" value="A4_beta-galactosidase_middle_domain"/>
    <property type="match status" value="1"/>
</dbReference>
<proteinExistence type="predicted"/>
<reference evidence="1" key="1">
    <citation type="submission" date="2019-08" db="EMBL/GenBank/DDBJ databases">
        <authorList>
            <person name="Kucharzyk K."/>
            <person name="Murdoch R.W."/>
            <person name="Higgins S."/>
            <person name="Loffler F."/>
        </authorList>
    </citation>
    <scope>NUCLEOTIDE SEQUENCE</scope>
</reference>
<dbReference type="AlphaFoldDB" id="A0A645ASH0"/>